<dbReference type="NCBIfam" id="NF047837">
    <property type="entry name" value="UDPAcbARedWbcJ"/>
    <property type="match status" value="1"/>
</dbReference>
<keyword evidence="4" id="KW-1185">Reference proteome</keyword>
<dbReference type="InterPro" id="IPR029303">
    <property type="entry name" value="CapF_C"/>
</dbReference>
<proteinExistence type="predicted"/>
<feature type="domain" description="NAD-dependent epimerase/dehydratase" evidence="1">
    <location>
        <begin position="5"/>
        <end position="187"/>
    </location>
</feature>
<dbReference type="PANTHER" id="PTHR43245:SF55">
    <property type="entry name" value="NAD(P)-BINDING DOMAIN-CONTAINING PROTEIN"/>
    <property type="match status" value="1"/>
</dbReference>
<dbReference type="CDD" id="cd07007">
    <property type="entry name" value="cupin_CapF-like_C"/>
    <property type="match status" value="1"/>
</dbReference>
<dbReference type="AlphaFoldDB" id="A0A432YNX3"/>
<sequence length="381" mass="43011">MLKLLITGANGFVGQNLRAHIDEVKEVEYKTYTRENTIEDLPKLLDGVHCVVHLAGVNRPDTEAEFAEGNVNFTKALLNGIESSGMALPVIYASSIQAERLSPYGVSKRQTEQAVTEYGKRNSVSVRNYRLANVFGKWCKPNYNSMVATFCHNIARDIPIQINDENAEVRLVYIDDVCAEFIKMASDLAVYRANTNTSIAQVKPEYTSTVGEVAEALKTFKESRTTLVTERVGDGFMRKLYATYVSYLPTERFSYKVPKYGDERGVFVEMLKTKDSGQFSFFTAHPGITRGGHYHHTKNEKFLVIKGKARFCFRHMVTDEFYELFTDGETPEIVETAPGWSHDITNVGDDEMVVMLWANEIFDRETPDTYAAPVQPPALKQ</sequence>
<dbReference type="Pfam" id="PF14667">
    <property type="entry name" value="Polysacc_synt_C"/>
    <property type="match status" value="1"/>
</dbReference>
<feature type="domain" description="Capsular polysaccharide assembling protein CapF C-terminal" evidence="2">
    <location>
        <begin position="261"/>
        <end position="370"/>
    </location>
</feature>
<reference evidence="4" key="1">
    <citation type="journal article" date="2018" name="Front. Microbiol.">
        <title>Genome-Based Analysis Reveals the Taxonomy and Diversity of the Family Idiomarinaceae.</title>
        <authorList>
            <person name="Liu Y."/>
            <person name="Lai Q."/>
            <person name="Shao Z."/>
        </authorList>
    </citation>
    <scope>NUCLEOTIDE SEQUENCE [LARGE SCALE GENOMIC DNA]</scope>
    <source>
        <strain evidence="4">CVS-6</strain>
    </source>
</reference>
<comment type="caution">
    <text evidence="3">The sequence shown here is derived from an EMBL/GenBank/DDBJ whole genome shotgun (WGS) entry which is preliminary data.</text>
</comment>
<organism evidence="3 4">
    <name type="scientific">Pseudidiomarina insulisalsae</name>
    <dbReference type="NCBI Taxonomy" id="575789"/>
    <lineage>
        <taxon>Bacteria</taxon>
        <taxon>Pseudomonadati</taxon>
        <taxon>Pseudomonadota</taxon>
        <taxon>Gammaproteobacteria</taxon>
        <taxon>Alteromonadales</taxon>
        <taxon>Idiomarinaceae</taxon>
        <taxon>Pseudidiomarina</taxon>
    </lineage>
</organism>
<accession>A0A432YNX3</accession>
<dbReference type="Proteomes" id="UP000288259">
    <property type="component" value="Unassembled WGS sequence"/>
</dbReference>
<dbReference type="SUPFAM" id="SSF51182">
    <property type="entry name" value="RmlC-like cupins"/>
    <property type="match status" value="1"/>
</dbReference>
<dbReference type="OrthoDB" id="9801056at2"/>
<dbReference type="Gene3D" id="3.40.50.720">
    <property type="entry name" value="NAD(P)-binding Rossmann-like Domain"/>
    <property type="match status" value="1"/>
</dbReference>
<dbReference type="InterPro" id="IPR036291">
    <property type="entry name" value="NAD(P)-bd_dom_sf"/>
</dbReference>
<dbReference type="RefSeq" id="WP_126754008.1">
    <property type="nucleotide sequence ID" value="NZ_PIPY01000003.1"/>
</dbReference>
<evidence type="ECO:0000313" key="3">
    <source>
        <dbReference type="EMBL" id="RUO62643.1"/>
    </source>
</evidence>
<dbReference type="Pfam" id="PF01370">
    <property type="entry name" value="Epimerase"/>
    <property type="match status" value="1"/>
</dbReference>
<dbReference type="InterPro" id="IPR014710">
    <property type="entry name" value="RmlC-like_jellyroll"/>
</dbReference>
<name>A0A432YNX3_9GAMM</name>
<evidence type="ECO:0000259" key="1">
    <source>
        <dbReference type="Pfam" id="PF01370"/>
    </source>
</evidence>
<protein>
    <submittedName>
        <fullName evidence="3">Capsular biosynthesis protein</fullName>
    </submittedName>
</protein>
<dbReference type="InterPro" id="IPR001509">
    <property type="entry name" value="Epimerase_deHydtase"/>
</dbReference>
<dbReference type="Gene3D" id="2.60.120.10">
    <property type="entry name" value="Jelly Rolls"/>
    <property type="match status" value="1"/>
</dbReference>
<dbReference type="InterPro" id="IPR050177">
    <property type="entry name" value="Lipid_A_modif_metabolic_enz"/>
</dbReference>
<dbReference type="PANTHER" id="PTHR43245">
    <property type="entry name" value="BIFUNCTIONAL POLYMYXIN RESISTANCE PROTEIN ARNA"/>
    <property type="match status" value="1"/>
</dbReference>
<dbReference type="InterPro" id="IPR011051">
    <property type="entry name" value="RmlC_Cupin_sf"/>
</dbReference>
<dbReference type="SUPFAM" id="SSF51735">
    <property type="entry name" value="NAD(P)-binding Rossmann-fold domains"/>
    <property type="match status" value="1"/>
</dbReference>
<gene>
    <name evidence="3" type="ORF">CWI71_04215</name>
</gene>
<evidence type="ECO:0000313" key="4">
    <source>
        <dbReference type="Proteomes" id="UP000288259"/>
    </source>
</evidence>
<dbReference type="EMBL" id="PIPY01000003">
    <property type="protein sequence ID" value="RUO62643.1"/>
    <property type="molecule type" value="Genomic_DNA"/>
</dbReference>
<evidence type="ECO:0000259" key="2">
    <source>
        <dbReference type="Pfam" id="PF14667"/>
    </source>
</evidence>